<gene>
    <name evidence="3" type="ORF">IAC52_00985</name>
</gene>
<keyword evidence="2" id="KW-1133">Transmembrane helix</keyword>
<feature type="compositionally biased region" description="Basic and acidic residues" evidence="1">
    <location>
        <begin position="27"/>
        <end position="36"/>
    </location>
</feature>
<accession>A0A9D1S320</accession>
<sequence>MPRAKRNAKQMMEDIDSAEGLSATRGTDAELAKQAKKKAREERSSIAKKNRMYTIAYVLIAIAVFGLGLLVIALMNLAIYGEFGL</sequence>
<dbReference type="EMBL" id="DVMV01000009">
    <property type="protein sequence ID" value="HIU44858.1"/>
    <property type="molecule type" value="Genomic_DNA"/>
</dbReference>
<protein>
    <recommendedName>
        <fullName evidence="5">Transmembrane protein</fullName>
    </recommendedName>
</protein>
<comment type="caution">
    <text evidence="3">The sequence shown here is derived from an EMBL/GenBank/DDBJ whole genome shotgun (WGS) entry which is preliminary data.</text>
</comment>
<feature type="region of interest" description="Disordered" evidence="1">
    <location>
        <begin position="1"/>
        <end position="36"/>
    </location>
</feature>
<feature type="transmembrane region" description="Helical" evidence="2">
    <location>
        <begin position="55"/>
        <end position="79"/>
    </location>
</feature>
<dbReference type="Proteomes" id="UP000824070">
    <property type="component" value="Unassembled WGS sequence"/>
</dbReference>
<evidence type="ECO:0000256" key="1">
    <source>
        <dbReference type="SAM" id="MobiDB-lite"/>
    </source>
</evidence>
<reference evidence="3" key="1">
    <citation type="submission" date="2020-10" db="EMBL/GenBank/DDBJ databases">
        <authorList>
            <person name="Gilroy R."/>
        </authorList>
    </citation>
    <scope>NUCLEOTIDE SEQUENCE</scope>
    <source>
        <strain evidence="3">ChiGjej1B1-22543</strain>
    </source>
</reference>
<keyword evidence="2" id="KW-0472">Membrane</keyword>
<keyword evidence="2" id="KW-0812">Transmembrane</keyword>
<proteinExistence type="predicted"/>
<evidence type="ECO:0008006" key="5">
    <source>
        <dbReference type="Google" id="ProtNLM"/>
    </source>
</evidence>
<name>A0A9D1S320_9FIRM</name>
<evidence type="ECO:0000313" key="3">
    <source>
        <dbReference type="EMBL" id="HIU44858.1"/>
    </source>
</evidence>
<dbReference type="AlphaFoldDB" id="A0A9D1S320"/>
<evidence type="ECO:0000256" key="2">
    <source>
        <dbReference type="SAM" id="Phobius"/>
    </source>
</evidence>
<organism evidence="3 4">
    <name type="scientific">Candidatus Alloenteromonas pullicola</name>
    <dbReference type="NCBI Taxonomy" id="2840784"/>
    <lineage>
        <taxon>Bacteria</taxon>
        <taxon>Bacillati</taxon>
        <taxon>Bacillota</taxon>
        <taxon>Bacillota incertae sedis</taxon>
        <taxon>Candidatus Alloenteromonas</taxon>
    </lineage>
</organism>
<evidence type="ECO:0000313" key="4">
    <source>
        <dbReference type="Proteomes" id="UP000824070"/>
    </source>
</evidence>
<reference evidence="3" key="2">
    <citation type="journal article" date="2021" name="PeerJ">
        <title>Extensive microbial diversity within the chicken gut microbiome revealed by metagenomics and culture.</title>
        <authorList>
            <person name="Gilroy R."/>
            <person name="Ravi A."/>
            <person name="Getino M."/>
            <person name="Pursley I."/>
            <person name="Horton D.L."/>
            <person name="Alikhan N.F."/>
            <person name="Baker D."/>
            <person name="Gharbi K."/>
            <person name="Hall N."/>
            <person name="Watson M."/>
            <person name="Adriaenssens E.M."/>
            <person name="Foster-Nyarko E."/>
            <person name="Jarju S."/>
            <person name="Secka A."/>
            <person name="Antonio M."/>
            <person name="Oren A."/>
            <person name="Chaudhuri R.R."/>
            <person name="La Ragione R."/>
            <person name="Hildebrand F."/>
            <person name="Pallen M.J."/>
        </authorList>
    </citation>
    <scope>NUCLEOTIDE SEQUENCE</scope>
    <source>
        <strain evidence="3">ChiGjej1B1-22543</strain>
    </source>
</reference>